<organism evidence="5 6">
    <name type="scientific">Robertmurraya kyonggiensis</name>
    <dbReference type="NCBI Taxonomy" id="1037680"/>
    <lineage>
        <taxon>Bacteria</taxon>
        <taxon>Bacillati</taxon>
        <taxon>Bacillota</taxon>
        <taxon>Bacilli</taxon>
        <taxon>Bacillales</taxon>
        <taxon>Bacillaceae</taxon>
        <taxon>Robertmurraya</taxon>
    </lineage>
</organism>
<dbReference type="PROSITE" id="PS50977">
    <property type="entry name" value="HTH_TETR_2"/>
    <property type="match status" value="1"/>
</dbReference>
<dbReference type="GO" id="GO:0003677">
    <property type="term" value="F:DNA binding"/>
    <property type="evidence" value="ECO:0007669"/>
    <property type="project" value="UniProtKB-UniRule"/>
</dbReference>
<protein>
    <submittedName>
        <fullName evidence="5">TetR family transcriptional regulator</fullName>
    </submittedName>
</protein>
<evidence type="ECO:0000259" key="4">
    <source>
        <dbReference type="PROSITE" id="PS50977"/>
    </source>
</evidence>
<dbReference type="InterPro" id="IPR009057">
    <property type="entry name" value="Homeodomain-like_sf"/>
</dbReference>
<gene>
    <name evidence="5" type="ORF">FA727_05595</name>
</gene>
<evidence type="ECO:0000256" key="3">
    <source>
        <dbReference type="PROSITE-ProRule" id="PRU00335"/>
    </source>
</evidence>
<dbReference type="Pfam" id="PF00440">
    <property type="entry name" value="TetR_N"/>
    <property type="match status" value="1"/>
</dbReference>
<feature type="domain" description="HTH tetR-type" evidence="4">
    <location>
        <begin position="8"/>
        <end position="68"/>
    </location>
</feature>
<dbReference type="Gene3D" id="1.10.357.10">
    <property type="entry name" value="Tetracycline Repressor, domain 2"/>
    <property type="match status" value="1"/>
</dbReference>
<dbReference type="RefSeq" id="WP_136829767.1">
    <property type="nucleotide sequence ID" value="NZ_SWBM01000001.1"/>
</dbReference>
<dbReference type="InterPro" id="IPR050624">
    <property type="entry name" value="HTH-type_Tx_Regulator"/>
</dbReference>
<evidence type="ECO:0000256" key="1">
    <source>
        <dbReference type="ARBA" id="ARBA00022491"/>
    </source>
</evidence>
<accession>A0A4V5P1T8</accession>
<dbReference type="Pfam" id="PF14278">
    <property type="entry name" value="TetR_C_8"/>
    <property type="match status" value="1"/>
</dbReference>
<dbReference type="InterPro" id="IPR001647">
    <property type="entry name" value="HTH_TetR"/>
</dbReference>
<dbReference type="EMBL" id="SWBM01000001">
    <property type="protein sequence ID" value="TKC19020.1"/>
    <property type="molecule type" value="Genomic_DNA"/>
</dbReference>
<dbReference type="PANTHER" id="PTHR43479:SF7">
    <property type="entry name" value="TETR-FAMILY TRANSCRIPTIONAL REGULATOR"/>
    <property type="match status" value="1"/>
</dbReference>
<keyword evidence="6" id="KW-1185">Reference proteome</keyword>
<keyword evidence="2 3" id="KW-0238">DNA-binding</keyword>
<dbReference type="PRINTS" id="PR00455">
    <property type="entry name" value="HTHTETR"/>
</dbReference>
<keyword evidence="1" id="KW-0678">Repressor</keyword>
<dbReference type="OrthoDB" id="9810250at2"/>
<dbReference type="AlphaFoldDB" id="A0A4V5P1T8"/>
<dbReference type="SUPFAM" id="SSF46689">
    <property type="entry name" value="Homeodomain-like"/>
    <property type="match status" value="1"/>
</dbReference>
<reference evidence="5 6" key="1">
    <citation type="journal article" date="2011" name="J. Microbiol.">
        <title>Bacillus kyonggiensis sp. nov., isolated from soil of a lettuce field.</title>
        <authorList>
            <person name="Dong K."/>
            <person name="Lee S."/>
        </authorList>
    </citation>
    <scope>NUCLEOTIDE SEQUENCE [LARGE SCALE GENOMIC DNA]</scope>
    <source>
        <strain evidence="5 6">NB22</strain>
    </source>
</reference>
<sequence length="182" mass="20997">MITNESELSTKQYIVSAILELLGLKHFELISVKEIVKKAGISRSTFYLHFQNKFDLIDTVRDDITTTFLSFYGHKENASLAVNKTTYYICQHIYDYRNFYQYEFDNPSYVQELSNTLAEKLLQVYDDKSYAIFASFGTIGYLTFWVKDGFQLSPDEAAAELVKIGVTDWSTLSNGIKIRNIL</sequence>
<proteinExistence type="predicted"/>
<evidence type="ECO:0000256" key="2">
    <source>
        <dbReference type="ARBA" id="ARBA00023125"/>
    </source>
</evidence>
<dbReference type="PANTHER" id="PTHR43479">
    <property type="entry name" value="ACREF/ENVCD OPERON REPRESSOR-RELATED"/>
    <property type="match status" value="1"/>
</dbReference>
<evidence type="ECO:0000313" key="6">
    <source>
        <dbReference type="Proteomes" id="UP000307756"/>
    </source>
</evidence>
<comment type="caution">
    <text evidence="5">The sequence shown here is derived from an EMBL/GenBank/DDBJ whole genome shotgun (WGS) entry which is preliminary data.</text>
</comment>
<name>A0A4V5P1T8_9BACI</name>
<dbReference type="Proteomes" id="UP000307756">
    <property type="component" value="Unassembled WGS sequence"/>
</dbReference>
<evidence type="ECO:0000313" key="5">
    <source>
        <dbReference type="EMBL" id="TKC19020.1"/>
    </source>
</evidence>
<feature type="DNA-binding region" description="H-T-H motif" evidence="3">
    <location>
        <begin position="31"/>
        <end position="50"/>
    </location>
</feature>
<dbReference type="InterPro" id="IPR039532">
    <property type="entry name" value="TetR_C_Firmicutes"/>
</dbReference>